<dbReference type="SUPFAM" id="SSF69318">
    <property type="entry name" value="Integrin alpha N-terminal domain"/>
    <property type="match status" value="1"/>
</dbReference>
<keyword evidence="5" id="KW-0472">Membrane</keyword>
<sequence>MFRLSALAFAAASGVSLGACFVGESAAGLPCTADVQCGVELSCIDGLCGGEFACGDEMLPADDICNGIIDCPDGSDEDWDLCDGEGEFFLCDEDLALPISFLCNGVEDCEDGSDELECDEEDTETGTAEGTTEEETAEETTETSEEGPNLCEGTPGTEFEYFDGPTQTGLDNPLGVIVGQFVGDNATDAIVGSKGGVVVRLYQFTMGGLNMTEFVGEEGAALAFGDRNVVDVKTADLDLNGTEDVIIAAYGSSETDGVGVYSFQAVDDDAPQLYGANFYDPTPLGELQAIEVGDLSGDNRPDLVTVRPDGTETMTVVAYIGNPNNPPLSLGYFETVTGVSTSVELSEFHDTALIDANDDGVLELLISGLAGSDAVLYHLSPDFEGVPAWTLIDSYPMMVPAQSIAVGNIDDDPFEDFAVLSFGGVIQTWGNMMGNGFMMGPEMLAGGGETSGLNLHDVNCDGNTDFAYVARNPSQVRVVFGDGVGSGDIDEPLVLGSSGEPQGQVGVASFDMDSTPDLFYATDNSPELRIWTSTDIPMMP</sequence>
<dbReference type="EMBL" id="ABCS01000009">
    <property type="protein sequence ID" value="EDM80584.1"/>
    <property type="molecule type" value="Genomic_DNA"/>
</dbReference>
<reference evidence="9 10" key="1">
    <citation type="submission" date="2007-06" db="EMBL/GenBank/DDBJ databases">
        <authorList>
            <person name="Shimkets L."/>
            <person name="Ferriera S."/>
            <person name="Johnson J."/>
            <person name="Kravitz S."/>
            <person name="Beeson K."/>
            <person name="Sutton G."/>
            <person name="Rogers Y.-H."/>
            <person name="Friedman R."/>
            <person name="Frazier M."/>
            <person name="Venter J.C."/>
        </authorList>
    </citation>
    <scope>NUCLEOTIDE SEQUENCE [LARGE SCALE GENOMIC DNA]</scope>
    <source>
        <strain evidence="9 10">SIR-1</strain>
    </source>
</reference>
<keyword evidence="10" id="KW-1185">Reference proteome</keyword>
<feature type="region of interest" description="Disordered" evidence="7">
    <location>
        <begin position="113"/>
        <end position="155"/>
    </location>
</feature>
<dbReference type="CDD" id="cd00112">
    <property type="entry name" value="LDLa"/>
    <property type="match status" value="2"/>
</dbReference>
<dbReference type="Gene3D" id="4.10.400.10">
    <property type="entry name" value="Low-density Lipoprotein Receptor"/>
    <property type="match status" value="1"/>
</dbReference>
<dbReference type="InterPro" id="IPR028994">
    <property type="entry name" value="Integrin_alpha_N"/>
</dbReference>
<keyword evidence="4" id="KW-1133">Transmembrane helix</keyword>
<keyword evidence="6" id="KW-1015">Disulfide bond</keyword>
<feature type="signal peptide" evidence="8">
    <location>
        <begin position="1"/>
        <end position="18"/>
    </location>
</feature>
<evidence type="ECO:0000313" key="9">
    <source>
        <dbReference type="EMBL" id="EDM80584.1"/>
    </source>
</evidence>
<dbReference type="PANTHER" id="PTHR24270">
    <property type="entry name" value="LOW-DENSITY LIPOPROTEIN RECEPTOR-RELATED"/>
    <property type="match status" value="1"/>
</dbReference>
<evidence type="ECO:0000256" key="8">
    <source>
        <dbReference type="SAM" id="SignalP"/>
    </source>
</evidence>
<dbReference type="PROSITE" id="PS51257">
    <property type="entry name" value="PROKAR_LIPOPROTEIN"/>
    <property type="match status" value="1"/>
</dbReference>
<dbReference type="SUPFAM" id="SSF57424">
    <property type="entry name" value="LDL receptor-like module"/>
    <property type="match status" value="1"/>
</dbReference>
<keyword evidence="2" id="KW-0812">Transmembrane</keyword>
<dbReference type="InterPro" id="IPR036055">
    <property type="entry name" value="LDL_receptor-like_sf"/>
</dbReference>
<gene>
    <name evidence="9" type="ORF">PPSIR1_36864</name>
</gene>
<dbReference type="SMART" id="SM00192">
    <property type="entry name" value="LDLa"/>
    <property type="match status" value="2"/>
</dbReference>
<dbReference type="InterPro" id="IPR002172">
    <property type="entry name" value="LDrepeatLR_classA_rpt"/>
</dbReference>
<evidence type="ECO:0000256" key="3">
    <source>
        <dbReference type="ARBA" id="ARBA00022737"/>
    </source>
</evidence>
<evidence type="ECO:0000256" key="5">
    <source>
        <dbReference type="ARBA" id="ARBA00023136"/>
    </source>
</evidence>
<name>A6G0D8_9BACT</name>
<feature type="compositionally biased region" description="Acidic residues" evidence="7">
    <location>
        <begin position="113"/>
        <end position="124"/>
    </location>
</feature>
<evidence type="ECO:0000256" key="7">
    <source>
        <dbReference type="SAM" id="MobiDB-lite"/>
    </source>
</evidence>
<protein>
    <submittedName>
        <fullName evidence="9">FG-GAP</fullName>
    </submittedName>
</protein>
<comment type="subcellular location">
    <subcellularLocation>
        <location evidence="1">Membrane</location>
        <topology evidence="1">Single-pass membrane protein</topology>
    </subcellularLocation>
</comment>
<dbReference type="GO" id="GO:0005886">
    <property type="term" value="C:plasma membrane"/>
    <property type="evidence" value="ECO:0007669"/>
    <property type="project" value="TreeGrafter"/>
</dbReference>
<proteinExistence type="predicted"/>
<feature type="compositionally biased region" description="Acidic residues" evidence="7">
    <location>
        <begin position="131"/>
        <end position="145"/>
    </location>
</feature>
<evidence type="ECO:0000256" key="1">
    <source>
        <dbReference type="ARBA" id="ARBA00004167"/>
    </source>
</evidence>
<organism evidence="9 10">
    <name type="scientific">Plesiocystis pacifica SIR-1</name>
    <dbReference type="NCBI Taxonomy" id="391625"/>
    <lineage>
        <taxon>Bacteria</taxon>
        <taxon>Pseudomonadati</taxon>
        <taxon>Myxococcota</taxon>
        <taxon>Polyangia</taxon>
        <taxon>Nannocystales</taxon>
        <taxon>Nannocystaceae</taxon>
        <taxon>Plesiocystis</taxon>
    </lineage>
</organism>
<dbReference type="InterPro" id="IPR050685">
    <property type="entry name" value="LDLR"/>
</dbReference>
<feature type="chain" id="PRO_5002697355" evidence="8">
    <location>
        <begin position="19"/>
        <end position="540"/>
    </location>
</feature>
<dbReference type="Proteomes" id="UP000005801">
    <property type="component" value="Unassembled WGS sequence"/>
</dbReference>
<dbReference type="PRINTS" id="PR00261">
    <property type="entry name" value="LDLRECEPTOR"/>
</dbReference>
<keyword evidence="8" id="KW-0732">Signal</keyword>
<dbReference type="PROSITE" id="PS50068">
    <property type="entry name" value="LDLRA_2"/>
    <property type="match status" value="2"/>
</dbReference>
<evidence type="ECO:0000313" key="10">
    <source>
        <dbReference type="Proteomes" id="UP000005801"/>
    </source>
</evidence>
<dbReference type="Gene3D" id="2.130.10.130">
    <property type="entry name" value="Integrin alpha, N-terminal"/>
    <property type="match status" value="1"/>
</dbReference>
<keyword evidence="3" id="KW-0677">Repeat</keyword>
<evidence type="ECO:0000256" key="4">
    <source>
        <dbReference type="ARBA" id="ARBA00022989"/>
    </source>
</evidence>
<evidence type="ECO:0000256" key="6">
    <source>
        <dbReference type="ARBA" id="ARBA00023157"/>
    </source>
</evidence>
<comment type="caution">
    <text evidence="9">The sequence shown here is derived from an EMBL/GenBank/DDBJ whole genome shotgun (WGS) entry which is preliminary data.</text>
</comment>
<dbReference type="STRING" id="391625.PPSIR1_36864"/>
<dbReference type="AlphaFoldDB" id="A6G0D8"/>
<accession>A6G0D8</accession>
<evidence type="ECO:0000256" key="2">
    <source>
        <dbReference type="ARBA" id="ARBA00022692"/>
    </source>
</evidence>